<name>A0ABU5ZVR5_9FLAO</name>
<keyword evidence="2" id="KW-1185">Reference proteome</keyword>
<dbReference type="Proteomes" id="UP001327027">
    <property type="component" value="Unassembled WGS sequence"/>
</dbReference>
<proteinExistence type="predicted"/>
<organism evidence="1 2">
    <name type="scientific">Aquimarina gracilis</name>
    <dbReference type="NCBI Taxonomy" id="874422"/>
    <lineage>
        <taxon>Bacteria</taxon>
        <taxon>Pseudomonadati</taxon>
        <taxon>Bacteroidota</taxon>
        <taxon>Flavobacteriia</taxon>
        <taxon>Flavobacteriales</taxon>
        <taxon>Flavobacteriaceae</taxon>
        <taxon>Aquimarina</taxon>
    </lineage>
</organism>
<protein>
    <submittedName>
        <fullName evidence="1">Uncharacterized protein</fullName>
    </submittedName>
</protein>
<evidence type="ECO:0000313" key="1">
    <source>
        <dbReference type="EMBL" id="MEB3345974.1"/>
    </source>
</evidence>
<dbReference type="EMBL" id="JAYKLX010000005">
    <property type="protein sequence ID" value="MEB3345974.1"/>
    <property type="molecule type" value="Genomic_DNA"/>
</dbReference>
<dbReference type="RefSeq" id="WP_324180005.1">
    <property type="nucleotide sequence ID" value="NZ_BAABAW010000006.1"/>
</dbReference>
<sequence>MKESKYLKKALSWVEKRPTISIKSIAEGHEDPKAFVSKSTDEKIKADVSFTTYGGAKHFSDIALKEDNARRLVVKWKVLSFMAGMKRGKLHLLAPRGHRAFTERLVKRHNINAVIHAI</sequence>
<accession>A0ABU5ZVR5</accession>
<reference evidence="1 2" key="1">
    <citation type="journal article" date="2013" name="Int. J. Syst. Evol. Microbiol.">
        <title>Aquimarina gracilis sp. nov., isolated from the gut microflora of a mussel, Mytilus coruscus, and emended description of Aquimarina spongiae.</title>
        <authorList>
            <person name="Park S.C."/>
            <person name="Choe H.N."/>
            <person name="Baik K.S."/>
            <person name="Seong C.N."/>
        </authorList>
    </citation>
    <scope>NUCLEOTIDE SEQUENCE [LARGE SCALE GENOMIC DNA]</scope>
    <source>
        <strain evidence="1 2">PSC32</strain>
    </source>
</reference>
<comment type="caution">
    <text evidence="1">The sequence shown here is derived from an EMBL/GenBank/DDBJ whole genome shotgun (WGS) entry which is preliminary data.</text>
</comment>
<evidence type="ECO:0000313" key="2">
    <source>
        <dbReference type="Proteomes" id="UP001327027"/>
    </source>
</evidence>
<gene>
    <name evidence="1" type="ORF">U6A24_10910</name>
</gene>